<dbReference type="RefSeq" id="WP_003464373.1">
    <property type="nucleotide sequence ID" value="NZ_ABDW01000020.1"/>
</dbReference>
<comment type="caution">
    <text evidence="2">The sequence shown here is derived from an EMBL/GenBank/DDBJ whole genome shotgun (WGS) entry which is preliminary data.</text>
</comment>
<evidence type="ECO:0000313" key="3">
    <source>
        <dbReference type="Proteomes" id="UP000005337"/>
    </source>
</evidence>
<dbReference type="PANTHER" id="PTHR43861">
    <property type="entry name" value="TRANS-ACONITATE 2-METHYLTRANSFERASE-RELATED"/>
    <property type="match status" value="1"/>
</dbReference>
<dbReference type="Gene3D" id="3.40.50.150">
    <property type="entry name" value="Vaccinia Virus protein VP39"/>
    <property type="match status" value="1"/>
</dbReference>
<protein>
    <submittedName>
        <fullName evidence="2">Transcriptional regulator</fullName>
    </submittedName>
</protein>
<dbReference type="InterPro" id="IPR025714">
    <property type="entry name" value="Methyltranfer_dom"/>
</dbReference>
<accession>B1BUK7</accession>
<reference evidence="2 3" key="1">
    <citation type="submission" date="2007-07" db="EMBL/GenBank/DDBJ databases">
        <title>Annotation of Clostridium perfringens E str. JGS1987.</title>
        <authorList>
            <person name="Paulsen I."/>
            <person name="Sebastian Y."/>
        </authorList>
    </citation>
    <scope>NUCLEOTIDE SEQUENCE [LARGE SCALE GENOMIC DNA]</scope>
    <source>
        <strain evidence="3">E str. JGS1987</strain>
    </source>
</reference>
<dbReference type="AlphaFoldDB" id="B1BUK7"/>
<feature type="domain" description="Methyltransferase" evidence="1">
    <location>
        <begin position="44"/>
        <end position="158"/>
    </location>
</feature>
<dbReference type="CDD" id="cd02440">
    <property type="entry name" value="AdoMet_MTases"/>
    <property type="match status" value="1"/>
</dbReference>
<sequence length="262" mass="30221">MTNINKGSQYIDSRNLNVRIKLHEMFSTNKQGFHEWIFSQLNLKENIKVLEIGCGPGALWYKNFNEIPKFIDITLVDLSAGMLEDAKKNIEEVTSSKNFKFVNANIEKLPFKNKEFDIVIANHMLYHVPDISAGLAEVKRVLKDNGVFYSSTFSKDHLHEINCITRKFVDIKKNRTSDRFCIENAEEQLNKHFSSIKLFMHQDSLIITESQPLIDYIMSGSKAKETLVGDKYKEFSKYINECVFETGVFNVQKKAGVFISKK</sequence>
<dbReference type="SUPFAM" id="SSF53335">
    <property type="entry name" value="S-adenosyl-L-methionine-dependent methyltransferases"/>
    <property type="match status" value="1"/>
</dbReference>
<name>B1BUK7_CLOPF</name>
<dbReference type="Proteomes" id="UP000005337">
    <property type="component" value="Unassembled WGS sequence"/>
</dbReference>
<evidence type="ECO:0000259" key="1">
    <source>
        <dbReference type="Pfam" id="PF13847"/>
    </source>
</evidence>
<proteinExistence type="predicted"/>
<dbReference type="InterPro" id="IPR029063">
    <property type="entry name" value="SAM-dependent_MTases_sf"/>
</dbReference>
<dbReference type="Pfam" id="PF13847">
    <property type="entry name" value="Methyltransf_31"/>
    <property type="match status" value="1"/>
</dbReference>
<gene>
    <name evidence="2" type="ORF">AC3_A0415</name>
</gene>
<organism evidence="2 3">
    <name type="scientific">Clostridium perfringens E str. JGS1987</name>
    <dbReference type="NCBI Taxonomy" id="451755"/>
    <lineage>
        <taxon>Bacteria</taxon>
        <taxon>Bacillati</taxon>
        <taxon>Bacillota</taxon>
        <taxon>Clostridia</taxon>
        <taxon>Eubacteriales</taxon>
        <taxon>Clostridiaceae</taxon>
        <taxon>Clostridium</taxon>
    </lineage>
</organism>
<dbReference type="EMBL" id="ABDW01000020">
    <property type="protein sequence ID" value="EDT14570.1"/>
    <property type="molecule type" value="Genomic_DNA"/>
</dbReference>
<evidence type="ECO:0000313" key="2">
    <source>
        <dbReference type="EMBL" id="EDT14570.1"/>
    </source>
</evidence>